<keyword evidence="2" id="KW-1133">Transmembrane helix</keyword>
<sequence>MAEPTTIWGREAAQDIAELKRGVADSNRRLEAVEGKLDRLRADFRGTVRGIGYTICVLITVFGALAIAGGAWVARTLVEHDRQVDRYERDDVIPLVLAGRQVAELGVP</sequence>
<dbReference type="KEGG" id="tpla:ElP_75440"/>
<proteinExistence type="predicted"/>
<dbReference type="AlphaFoldDB" id="A0A518HFF3"/>
<accession>A0A518HFF3</accession>
<keyword evidence="2" id="KW-0812">Transmembrane</keyword>
<evidence type="ECO:0000313" key="4">
    <source>
        <dbReference type="Proteomes" id="UP000317835"/>
    </source>
</evidence>
<geneLocation type="plasmid" evidence="4">
    <name>pelp_3</name>
</geneLocation>
<protein>
    <submittedName>
        <fullName evidence="3">Uncharacterized protein</fullName>
    </submittedName>
</protein>
<evidence type="ECO:0000313" key="3">
    <source>
        <dbReference type="EMBL" id="QDV39573.1"/>
    </source>
</evidence>
<name>A0A518HFF3_9BACT</name>
<dbReference type="RefSeq" id="WP_145279757.1">
    <property type="nucleotide sequence ID" value="NZ_CP036429.1"/>
</dbReference>
<feature type="coiled-coil region" evidence="1">
    <location>
        <begin position="16"/>
        <end position="43"/>
    </location>
</feature>
<dbReference type="Proteomes" id="UP000317835">
    <property type="component" value="Plasmid pElP_3"/>
</dbReference>
<reference evidence="3 4" key="1">
    <citation type="submission" date="2019-02" db="EMBL/GenBank/DDBJ databases">
        <title>Deep-cultivation of Planctomycetes and their phenomic and genomic characterization uncovers novel biology.</title>
        <authorList>
            <person name="Wiegand S."/>
            <person name="Jogler M."/>
            <person name="Boedeker C."/>
            <person name="Pinto D."/>
            <person name="Vollmers J."/>
            <person name="Rivas-Marin E."/>
            <person name="Kohn T."/>
            <person name="Peeters S.H."/>
            <person name="Heuer A."/>
            <person name="Rast P."/>
            <person name="Oberbeckmann S."/>
            <person name="Bunk B."/>
            <person name="Jeske O."/>
            <person name="Meyerdierks A."/>
            <person name="Storesund J.E."/>
            <person name="Kallscheuer N."/>
            <person name="Luecker S."/>
            <person name="Lage O.M."/>
            <person name="Pohl T."/>
            <person name="Merkel B.J."/>
            <person name="Hornburger P."/>
            <person name="Mueller R.-W."/>
            <person name="Bruemmer F."/>
            <person name="Labrenz M."/>
            <person name="Spormann A.M."/>
            <person name="Op den Camp H."/>
            <person name="Overmann J."/>
            <person name="Amann R."/>
            <person name="Jetten M.S.M."/>
            <person name="Mascher T."/>
            <person name="Medema M.H."/>
            <person name="Devos D.P."/>
            <person name="Kaster A.-K."/>
            <person name="Ovreas L."/>
            <person name="Rohde M."/>
            <person name="Galperin M.Y."/>
            <person name="Jogler C."/>
        </authorList>
    </citation>
    <scope>NUCLEOTIDE SEQUENCE [LARGE SCALE GENOMIC DNA]</scope>
    <source>
        <strain evidence="3 4">ElP</strain>
        <plasmid evidence="4">pelp_3</plasmid>
    </source>
</reference>
<keyword evidence="1" id="KW-0175">Coiled coil</keyword>
<keyword evidence="4" id="KW-1185">Reference proteome</keyword>
<evidence type="ECO:0000256" key="2">
    <source>
        <dbReference type="SAM" id="Phobius"/>
    </source>
</evidence>
<organism evidence="3 4">
    <name type="scientific">Tautonia plasticadhaerens</name>
    <dbReference type="NCBI Taxonomy" id="2527974"/>
    <lineage>
        <taxon>Bacteria</taxon>
        <taxon>Pseudomonadati</taxon>
        <taxon>Planctomycetota</taxon>
        <taxon>Planctomycetia</taxon>
        <taxon>Isosphaerales</taxon>
        <taxon>Isosphaeraceae</taxon>
        <taxon>Tautonia</taxon>
    </lineage>
</organism>
<evidence type="ECO:0000256" key="1">
    <source>
        <dbReference type="SAM" id="Coils"/>
    </source>
</evidence>
<keyword evidence="3" id="KW-0614">Plasmid</keyword>
<keyword evidence="2" id="KW-0472">Membrane</keyword>
<feature type="transmembrane region" description="Helical" evidence="2">
    <location>
        <begin position="51"/>
        <end position="74"/>
    </location>
</feature>
<dbReference type="EMBL" id="CP036429">
    <property type="protein sequence ID" value="QDV39573.1"/>
    <property type="molecule type" value="Genomic_DNA"/>
</dbReference>
<gene>
    <name evidence="3" type="ORF">ElP_75440</name>
</gene>